<feature type="transmembrane region" description="Helical" evidence="1">
    <location>
        <begin position="145"/>
        <end position="167"/>
    </location>
</feature>
<protein>
    <recommendedName>
        <fullName evidence="4">Glycerophosphoryl diester phosphodiesterase membrane domain-containing protein</fullName>
    </recommendedName>
</protein>
<evidence type="ECO:0000313" key="3">
    <source>
        <dbReference type="Proteomes" id="UP000003706"/>
    </source>
</evidence>
<feature type="transmembrane region" description="Helical" evidence="1">
    <location>
        <begin position="107"/>
        <end position="139"/>
    </location>
</feature>
<dbReference type="AlphaFoldDB" id="H1KYV2"/>
<keyword evidence="1" id="KW-0812">Transmembrane</keyword>
<evidence type="ECO:0000256" key="1">
    <source>
        <dbReference type="SAM" id="Phobius"/>
    </source>
</evidence>
<evidence type="ECO:0000313" key="2">
    <source>
        <dbReference type="EMBL" id="EHP86687.1"/>
    </source>
</evidence>
<organism evidence="2 3">
    <name type="scientific">Methanotorris formicicus Mc-S-70</name>
    <dbReference type="NCBI Taxonomy" id="647171"/>
    <lineage>
        <taxon>Archaea</taxon>
        <taxon>Methanobacteriati</taxon>
        <taxon>Methanobacteriota</taxon>
        <taxon>Methanomada group</taxon>
        <taxon>Methanococci</taxon>
        <taxon>Methanococcales</taxon>
        <taxon>Methanocaldococcaceae</taxon>
        <taxon>Methanotorris</taxon>
    </lineage>
</organism>
<dbReference type="Proteomes" id="UP000003706">
    <property type="component" value="Unassembled WGS sequence"/>
</dbReference>
<evidence type="ECO:0008006" key="4">
    <source>
        <dbReference type="Google" id="ProtNLM"/>
    </source>
</evidence>
<gene>
    <name evidence="2" type="ORF">MetfoDRAFT_0975</name>
</gene>
<dbReference type="Pfam" id="PF13197">
    <property type="entry name" value="DUF4013"/>
    <property type="match status" value="1"/>
</dbReference>
<dbReference type="EMBL" id="AGJL01000021">
    <property type="protein sequence ID" value="EHP86687.1"/>
    <property type="molecule type" value="Genomic_DNA"/>
</dbReference>
<comment type="caution">
    <text evidence="2">The sequence shown here is derived from an EMBL/GenBank/DDBJ whole genome shotgun (WGS) entry which is preliminary data.</text>
</comment>
<proteinExistence type="predicted"/>
<accession>H1KYV2</accession>
<reference evidence="2 3" key="1">
    <citation type="submission" date="2011-09" db="EMBL/GenBank/DDBJ databases">
        <title>The draft genome of Methanotorris formicicus Mc-S-70.</title>
        <authorList>
            <consortium name="US DOE Joint Genome Institute (JGI-PGF)"/>
            <person name="Lucas S."/>
            <person name="Han J."/>
            <person name="Lapidus A."/>
            <person name="Cheng J.-F."/>
            <person name="Goodwin L."/>
            <person name="Pitluck S."/>
            <person name="Peters L."/>
            <person name="Land M.L."/>
            <person name="Hauser L."/>
            <person name="Sieprawska-Lupa M."/>
            <person name="Takai K."/>
            <person name="Miyazaki J."/>
            <person name="Whitman W."/>
            <person name="Woyke T.J."/>
        </authorList>
    </citation>
    <scope>NUCLEOTIDE SEQUENCE [LARGE SCALE GENOMIC DNA]</scope>
    <source>
        <strain evidence="2 3">Mc-S-70</strain>
    </source>
</reference>
<dbReference type="STRING" id="647171.MetfoDRAFT_0975"/>
<feature type="transmembrane region" description="Helical" evidence="1">
    <location>
        <begin position="21"/>
        <end position="50"/>
    </location>
</feature>
<dbReference type="InterPro" id="IPR025098">
    <property type="entry name" value="DUF4013"/>
</dbReference>
<keyword evidence="1" id="KW-1133">Transmembrane helix</keyword>
<name>H1KYV2_9EURY</name>
<keyword evidence="3" id="KW-1185">Reference proteome</keyword>
<keyword evidence="1" id="KW-0472">Membrane</keyword>
<sequence length="178" mass="20324">MKGSNQLPEWENFGELFVKGILWAVGNFLLVLIFIIVPLLIVGGGVLYLSKNPNTGMILIGLGMLLMVLFILPLMFYLPLATVNFAKRGFLGFFEFVEVFNKFSLEYIILFIVVVIVISIISMVIQLPFVILKFLLIFANPKLPYIVDVVIAFINSFVGFFLGIFQYRVFAKYYKKKE</sequence>
<feature type="transmembrane region" description="Helical" evidence="1">
    <location>
        <begin position="56"/>
        <end position="86"/>
    </location>
</feature>
<dbReference type="RefSeq" id="WP_007044411.1">
    <property type="nucleotide sequence ID" value="NZ_AGJL01000021.1"/>
</dbReference>